<evidence type="ECO:0000256" key="2">
    <source>
        <dbReference type="ARBA" id="ARBA00022741"/>
    </source>
</evidence>
<evidence type="ECO:0000256" key="3">
    <source>
        <dbReference type="ARBA" id="ARBA00022777"/>
    </source>
</evidence>
<comment type="caution">
    <text evidence="8">The sequence shown here is derived from an EMBL/GenBank/DDBJ whole genome shotgun (WGS) entry which is preliminary data.</text>
</comment>
<reference evidence="8 9" key="1">
    <citation type="journal article" date="2013" name="Mar. Genomics">
        <title>Expression of sulfatases in Rhodopirellula baltica and the diversity of sulfatases in the genus Rhodopirellula.</title>
        <authorList>
            <person name="Wegner C.E."/>
            <person name="Richter-Heitmann T."/>
            <person name="Klindworth A."/>
            <person name="Klockow C."/>
            <person name="Richter M."/>
            <person name="Achstetter T."/>
            <person name="Glockner F.O."/>
            <person name="Harder J."/>
        </authorList>
    </citation>
    <scope>NUCLEOTIDE SEQUENCE [LARGE SCALE GENOMIC DNA]</scope>
    <source>
        <strain evidence="8 9">SWK14</strain>
    </source>
</reference>
<dbReference type="PROSITE" id="PS50011">
    <property type="entry name" value="PROTEIN_KINASE_DOM"/>
    <property type="match status" value="1"/>
</dbReference>
<keyword evidence="6" id="KW-0472">Membrane</keyword>
<feature type="compositionally biased region" description="Low complexity" evidence="5">
    <location>
        <begin position="359"/>
        <end position="372"/>
    </location>
</feature>
<evidence type="ECO:0000256" key="5">
    <source>
        <dbReference type="SAM" id="MobiDB-lite"/>
    </source>
</evidence>
<dbReference type="Gene3D" id="1.10.510.10">
    <property type="entry name" value="Transferase(Phosphotransferase) domain 1"/>
    <property type="match status" value="1"/>
</dbReference>
<protein>
    <submittedName>
        <fullName evidence="8">Serine/threonine-protein kinase</fullName>
    </submittedName>
</protein>
<dbReference type="EMBL" id="AMWG01000118">
    <property type="protein sequence ID" value="ELP31689.1"/>
    <property type="molecule type" value="Genomic_DNA"/>
</dbReference>
<dbReference type="AlphaFoldDB" id="L7CBU9"/>
<evidence type="ECO:0000313" key="9">
    <source>
        <dbReference type="Proteomes" id="UP000010959"/>
    </source>
</evidence>
<feature type="region of interest" description="Disordered" evidence="5">
    <location>
        <begin position="359"/>
        <end position="464"/>
    </location>
</feature>
<feature type="compositionally biased region" description="Basic and acidic residues" evidence="5">
    <location>
        <begin position="392"/>
        <end position="409"/>
    </location>
</feature>
<evidence type="ECO:0000313" key="8">
    <source>
        <dbReference type="EMBL" id="ELP31689.1"/>
    </source>
</evidence>
<sequence>MPLQLVDFWKRMVQSGLADASDPPIWAADFANDHGGKPPSDPVSLASWLVKTGRVKKYPISRVLQHTTWEVDFPNTPLLRIPPLTLVAADKSAPFPFSDWQSVVCDPAQAGAKPVSGWLRQINPAGLPAEAAANLRAHAELSHPALQPIEIVPVRNGPLGEPIGSRHDFAGVFTPLASGRCLDPPDQPRSVQQTVAVLNPICDAVAAMHAKKMVHGDIHRDRIWANDSGQWTLLRDPFASMQSVAGKNGKSKRETWLDSSPDCQSYWSPERLAGSQNHELTVADDIFAIGCLGFELRFGRPAFANDSRSALPSELTTAVEQGATGDPLCRVLAAALATDPNARFASVEQFTQALNVAATATPVEPETEPTPTKQRSATKTETITKQPVEKTPVVEKSTEKKSPEKKAERTTSPAKPKPAEIETAPKVDASKSTPQNAPLAKPSRTSEPGSGTSPKKVETPSDAKAIAEAEVASVAKVAKETLVDRGGASQPETTAGVASVEAVPEADATPLVVAESEKPEATAPVAVTHEATKAEASTATPEPKPTESKQNVAAVVPVRRRRRRRNRKAWYGIYALCVPVLVLVAMLATRDKNPREVAKRVRPPVPQFIPRVSSDTNQPTTPVRSPVRRSNPPATGIQVVDNEQMLWAPPDLRADGEQVSRATGLLPPGPAAVVTMDWQRLQRLGLLEMFGPETQSWLDALNQWSGVPSETIAHVALAWFPGEEGIPEVAAAIRLNEPKSLETLLDTWGVSSARGPGGETIYAGDTRDALAYFPMTQGRPAGAADDLVDAFAVGSIARIGEVAEMGGAPVVLPRLLEELWQSARPNDAIAFLTQPNFLVSDARRWMDATSPELIPWIRQNLLADCGGVLVRVASASEDSSNETSTSPTGSYVEVRLAAAPGVDPTALATPLRAQLDNAPRWAEDFLVTRDIDPSWRLLAARLPSMWAFAQENVRTGRVDRKLVWNAYLPPLALPQLTLATLLATNTTTEPVSEAMASNQTKLSIEEMLDRKMSVSFDQESLQFAVDTIAEEFNRDLPANNQLPPIEIIGGDLQKMGITQNQQIRDFAKNEIPLRTVLTDLVLGANPDRTATGPADPKQALVWVVKPDKSAILITTRLASDGQYELPSEFVSQASP</sequence>
<proteinExistence type="predicted"/>
<organism evidence="8 9">
    <name type="scientific">Rhodopirellula baltica SWK14</name>
    <dbReference type="NCBI Taxonomy" id="993516"/>
    <lineage>
        <taxon>Bacteria</taxon>
        <taxon>Pseudomonadati</taxon>
        <taxon>Planctomycetota</taxon>
        <taxon>Planctomycetia</taxon>
        <taxon>Pirellulales</taxon>
        <taxon>Pirellulaceae</taxon>
        <taxon>Rhodopirellula</taxon>
    </lineage>
</organism>
<dbReference type="GO" id="GO:0005524">
    <property type="term" value="F:ATP binding"/>
    <property type="evidence" value="ECO:0007669"/>
    <property type="project" value="UniProtKB-KW"/>
</dbReference>
<keyword evidence="4" id="KW-0067">ATP-binding</keyword>
<gene>
    <name evidence="8" type="ORF">RBSWK_04195</name>
</gene>
<keyword evidence="6" id="KW-0812">Transmembrane</keyword>
<keyword evidence="1" id="KW-0808">Transferase</keyword>
<feature type="region of interest" description="Disordered" evidence="5">
    <location>
        <begin position="533"/>
        <end position="554"/>
    </location>
</feature>
<feature type="transmembrane region" description="Helical" evidence="6">
    <location>
        <begin position="569"/>
        <end position="588"/>
    </location>
</feature>
<feature type="compositionally biased region" description="Low complexity" evidence="5">
    <location>
        <begin position="622"/>
        <end position="633"/>
    </location>
</feature>
<feature type="compositionally biased region" description="Basic and acidic residues" evidence="5">
    <location>
        <begin position="417"/>
        <end position="429"/>
    </location>
</feature>
<evidence type="ECO:0000256" key="6">
    <source>
        <dbReference type="SAM" id="Phobius"/>
    </source>
</evidence>
<feature type="compositionally biased region" description="Basic and acidic residues" evidence="5">
    <location>
        <begin position="455"/>
        <end position="464"/>
    </location>
</feature>
<dbReference type="InterPro" id="IPR011009">
    <property type="entry name" value="Kinase-like_dom_sf"/>
</dbReference>
<evidence type="ECO:0000259" key="7">
    <source>
        <dbReference type="PROSITE" id="PS50011"/>
    </source>
</evidence>
<name>L7CBU9_RHOBT</name>
<dbReference type="PATRIC" id="fig|993516.3.peg.4484"/>
<accession>L7CBU9</accession>
<dbReference type="SUPFAM" id="SSF56112">
    <property type="entry name" value="Protein kinase-like (PK-like)"/>
    <property type="match status" value="1"/>
</dbReference>
<feature type="domain" description="Protein kinase" evidence="7">
    <location>
        <begin position="81"/>
        <end position="355"/>
    </location>
</feature>
<keyword evidence="2" id="KW-0547">Nucleotide-binding</keyword>
<dbReference type="InterPro" id="IPR000719">
    <property type="entry name" value="Prot_kinase_dom"/>
</dbReference>
<dbReference type="RefSeq" id="WP_007338976.1">
    <property type="nucleotide sequence ID" value="NZ_AMWG01000118.1"/>
</dbReference>
<dbReference type="PANTHER" id="PTHR43289">
    <property type="entry name" value="MITOGEN-ACTIVATED PROTEIN KINASE KINASE KINASE 20-RELATED"/>
    <property type="match status" value="1"/>
</dbReference>
<keyword evidence="6" id="KW-1133">Transmembrane helix</keyword>
<feature type="compositionally biased region" description="Polar residues" evidence="5">
    <location>
        <begin position="443"/>
        <end position="453"/>
    </location>
</feature>
<feature type="compositionally biased region" description="Polar residues" evidence="5">
    <location>
        <begin position="373"/>
        <end position="385"/>
    </location>
</feature>
<evidence type="ECO:0000256" key="4">
    <source>
        <dbReference type="ARBA" id="ARBA00022840"/>
    </source>
</evidence>
<dbReference type="GO" id="GO:0004674">
    <property type="term" value="F:protein serine/threonine kinase activity"/>
    <property type="evidence" value="ECO:0007669"/>
    <property type="project" value="TreeGrafter"/>
</dbReference>
<dbReference type="PANTHER" id="PTHR43289:SF6">
    <property type="entry name" value="SERINE_THREONINE-PROTEIN KINASE NEKL-3"/>
    <property type="match status" value="1"/>
</dbReference>
<evidence type="ECO:0000256" key="1">
    <source>
        <dbReference type="ARBA" id="ARBA00022679"/>
    </source>
</evidence>
<dbReference type="Proteomes" id="UP000010959">
    <property type="component" value="Unassembled WGS sequence"/>
</dbReference>
<keyword evidence="3 8" id="KW-0418">Kinase</keyword>
<feature type="region of interest" description="Disordered" evidence="5">
    <location>
        <begin position="607"/>
        <end position="635"/>
    </location>
</feature>